<dbReference type="InterPro" id="IPR051340">
    <property type="entry name" value="Haloalkane_dehalogenase"/>
</dbReference>
<dbReference type="AlphaFoldDB" id="A0AA39UBI2"/>
<organism evidence="3 4">
    <name type="scientific">Cladonia borealis</name>
    <dbReference type="NCBI Taxonomy" id="184061"/>
    <lineage>
        <taxon>Eukaryota</taxon>
        <taxon>Fungi</taxon>
        <taxon>Dikarya</taxon>
        <taxon>Ascomycota</taxon>
        <taxon>Pezizomycotina</taxon>
        <taxon>Lecanoromycetes</taxon>
        <taxon>OSLEUM clade</taxon>
        <taxon>Lecanoromycetidae</taxon>
        <taxon>Lecanorales</taxon>
        <taxon>Lecanorineae</taxon>
        <taxon>Cladoniaceae</taxon>
        <taxon>Cladonia</taxon>
    </lineage>
</organism>
<comment type="caution">
    <text evidence="3">The sequence shown here is derived from an EMBL/GenBank/DDBJ whole genome shotgun (WGS) entry which is preliminary data.</text>
</comment>
<feature type="domain" description="AB hydrolase-1" evidence="2">
    <location>
        <begin position="29"/>
        <end position="276"/>
    </location>
</feature>
<dbReference type="EMBL" id="JAFEKC020000008">
    <property type="protein sequence ID" value="KAK0513476.1"/>
    <property type="molecule type" value="Genomic_DNA"/>
</dbReference>
<keyword evidence="1" id="KW-0378">Hydrolase</keyword>
<evidence type="ECO:0000259" key="2">
    <source>
        <dbReference type="Pfam" id="PF00561"/>
    </source>
</evidence>
<keyword evidence="4" id="KW-1185">Reference proteome</keyword>
<dbReference type="PANTHER" id="PTHR42977">
    <property type="entry name" value="HYDROLASE-RELATED"/>
    <property type="match status" value="1"/>
</dbReference>
<protein>
    <recommendedName>
        <fullName evidence="2">AB hydrolase-1 domain-containing protein</fullName>
    </recommendedName>
</protein>
<dbReference type="Pfam" id="PF00561">
    <property type="entry name" value="Abhydrolase_1"/>
    <property type="match status" value="1"/>
</dbReference>
<accession>A0AA39UBI2</accession>
<dbReference type="SUPFAM" id="SSF53474">
    <property type="entry name" value="alpha/beta-Hydrolases"/>
    <property type="match status" value="1"/>
</dbReference>
<dbReference type="Proteomes" id="UP001166286">
    <property type="component" value="Unassembled WGS sequence"/>
</dbReference>
<evidence type="ECO:0000313" key="3">
    <source>
        <dbReference type="EMBL" id="KAK0513476.1"/>
    </source>
</evidence>
<dbReference type="InterPro" id="IPR000073">
    <property type="entry name" value="AB_hydrolase_1"/>
</dbReference>
<proteinExistence type="predicted"/>
<gene>
    <name evidence="3" type="ORF">JMJ35_004462</name>
</gene>
<evidence type="ECO:0000256" key="1">
    <source>
        <dbReference type="ARBA" id="ARBA00022801"/>
    </source>
</evidence>
<name>A0AA39UBI2_9LECA</name>
<dbReference type="GO" id="GO:0004301">
    <property type="term" value="F:epoxide hydrolase activity"/>
    <property type="evidence" value="ECO:0007669"/>
    <property type="project" value="TreeGrafter"/>
</dbReference>
<dbReference type="PANTHER" id="PTHR42977:SF3">
    <property type="entry name" value="AB HYDROLASE-1 DOMAIN-CONTAINING PROTEIN"/>
    <property type="match status" value="1"/>
</dbReference>
<dbReference type="InterPro" id="IPR000639">
    <property type="entry name" value="Epox_hydrolase-like"/>
</dbReference>
<dbReference type="PRINTS" id="PR00412">
    <property type="entry name" value="EPOXHYDRLASE"/>
</dbReference>
<dbReference type="Gene3D" id="3.40.50.1820">
    <property type="entry name" value="alpha/beta hydrolase"/>
    <property type="match status" value="1"/>
</dbReference>
<evidence type="ECO:0000313" key="4">
    <source>
        <dbReference type="Proteomes" id="UP001166286"/>
    </source>
</evidence>
<dbReference type="InterPro" id="IPR029058">
    <property type="entry name" value="AB_hydrolase_fold"/>
</dbReference>
<reference evidence="3" key="1">
    <citation type="submission" date="2023-03" db="EMBL/GenBank/DDBJ databases">
        <title>Complete genome of Cladonia borealis.</title>
        <authorList>
            <person name="Park H."/>
        </authorList>
    </citation>
    <scope>NUCLEOTIDE SEQUENCE</scope>
    <source>
        <strain evidence="3">ANT050790</strain>
    </source>
</reference>
<sequence length="302" mass="33241">MTHPPAYHALPLPSGVTISYTTAGSPPHPTLLLLHGFPSSSHQYRNLIPLLSPHYHILAPSLPGFGLTTTPPAYTFTFSSLTHTISEFLTTLNINSYAAYIFDYGAPILFRLALQDPSPIKAIISQSGNAYLEGLVPAFWAPMRALWASNNGAKERDDLRSNILSLATTRYQYVAGVPDADIPLIDPTTWTLDYLQNLQDKENQEIQLDLLYDYRTNVELYPKFQAYLRESQVPLLAIWGKGDPAFGVEGAKAFKRDVKSADVRFVDAGHFALETKGGQIGEAVRVWLGKVDMGGMEIGVGC</sequence>